<evidence type="ECO:0000313" key="1">
    <source>
        <dbReference type="EMBL" id="KAG2591273.1"/>
    </source>
</evidence>
<proteinExistence type="predicted"/>
<keyword evidence="2" id="KW-1185">Reference proteome</keyword>
<accession>A0A8T0S386</accession>
<comment type="caution">
    <text evidence="1">The sequence shown here is derived from an EMBL/GenBank/DDBJ whole genome shotgun (WGS) entry which is preliminary data.</text>
</comment>
<dbReference type="Proteomes" id="UP000823388">
    <property type="component" value="Chromosome 5N"/>
</dbReference>
<gene>
    <name evidence="1" type="ORF">PVAP13_5NG588400</name>
</gene>
<organism evidence="1 2">
    <name type="scientific">Panicum virgatum</name>
    <name type="common">Blackwell switchgrass</name>
    <dbReference type="NCBI Taxonomy" id="38727"/>
    <lineage>
        <taxon>Eukaryota</taxon>
        <taxon>Viridiplantae</taxon>
        <taxon>Streptophyta</taxon>
        <taxon>Embryophyta</taxon>
        <taxon>Tracheophyta</taxon>
        <taxon>Spermatophyta</taxon>
        <taxon>Magnoliopsida</taxon>
        <taxon>Liliopsida</taxon>
        <taxon>Poales</taxon>
        <taxon>Poaceae</taxon>
        <taxon>PACMAD clade</taxon>
        <taxon>Panicoideae</taxon>
        <taxon>Panicodae</taxon>
        <taxon>Paniceae</taxon>
        <taxon>Panicinae</taxon>
        <taxon>Panicum</taxon>
        <taxon>Panicum sect. Hiantes</taxon>
    </lineage>
</organism>
<evidence type="ECO:0000313" key="2">
    <source>
        <dbReference type="Proteomes" id="UP000823388"/>
    </source>
</evidence>
<dbReference type="AlphaFoldDB" id="A0A8T0S386"/>
<name>A0A8T0S386_PANVG</name>
<dbReference type="EMBL" id="CM029046">
    <property type="protein sequence ID" value="KAG2591273.1"/>
    <property type="molecule type" value="Genomic_DNA"/>
</dbReference>
<reference evidence="1" key="1">
    <citation type="submission" date="2020-05" db="EMBL/GenBank/DDBJ databases">
        <title>WGS assembly of Panicum virgatum.</title>
        <authorList>
            <person name="Lovell J.T."/>
            <person name="Jenkins J."/>
            <person name="Shu S."/>
            <person name="Juenger T.E."/>
            <person name="Schmutz J."/>
        </authorList>
    </citation>
    <scope>NUCLEOTIDE SEQUENCE</scope>
    <source>
        <strain evidence="1">AP13</strain>
    </source>
</reference>
<sequence>MGSEQQPAAAAASMACEQKELAAPAWGRKLGTKATAVRGEKTTAAAMAAHGMKAAAVRGDKSVTTTTMAHGQQRPPEEPRFSGLTLAYGRFSTSPSFVAPPRGGRIFTATPRSNSGINLSGSPSLTSSTMASHESLTYADPREWLYCFTYGAYVVARYKKEGKI</sequence>
<protein>
    <submittedName>
        <fullName evidence="1">Uncharacterized protein</fullName>
    </submittedName>
</protein>